<name>A0ABZ2IDJ7_9CAUL</name>
<dbReference type="InterPro" id="IPR003423">
    <property type="entry name" value="OMP_efflux"/>
</dbReference>
<protein>
    <submittedName>
        <fullName evidence="3">Efflux transporter outer membrane subunit</fullName>
    </submittedName>
</protein>
<dbReference type="Proteomes" id="UP001363460">
    <property type="component" value="Chromosome"/>
</dbReference>
<dbReference type="Pfam" id="PF02321">
    <property type="entry name" value="OEP"/>
    <property type="match status" value="2"/>
</dbReference>
<dbReference type="Gene3D" id="2.20.200.10">
    <property type="entry name" value="Outer membrane efflux proteins (OEP)"/>
    <property type="match status" value="1"/>
</dbReference>
<organism evidence="3 4">
    <name type="scientific">Brevundimonas olei</name>
    <dbReference type="NCBI Taxonomy" id="657642"/>
    <lineage>
        <taxon>Bacteria</taxon>
        <taxon>Pseudomonadati</taxon>
        <taxon>Pseudomonadota</taxon>
        <taxon>Alphaproteobacteria</taxon>
        <taxon>Caulobacterales</taxon>
        <taxon>Caulobacteraceae</taxon>
        <taxon>Brevundimonas</taxon>
    </lineage>
</organism>
<dbReference type="InterPro" id="IPR010131">
    <property type="entry name" value="MdtP/NodT-like"/>
</dbReference>
<keyword evidence="4" id="KW-1185">Reference proteome</keyword>
<dbReference type="RefSeq" id="WP_338575129.1">
    <property type="nucleotide sequence ID" value="NZ_CP146369.1"/>
</dbReference>
<keyword evidence="2" id="KW-1134">Transmembrane beta strand</keyword>
<comment type="subcellular location">
    <subcellularLocation>
        <location evidence="2">Cell membrane</location>
        <topology evidence="2">Lipid-anchor</topology>
    </subcellularLocation>
</comment>
<dbReference type="SUPFAM" id="SSF56954">
    <property type="entry name" value="Outer membrane efflux proteins (OEP)"/>
    <property type="match status" value="1"/>
</dbReference>
<accession>A0ABZ2IDJ7</accession>
<keyword evidence="2" id="KW-0472">Membrane</keyword>
<gene>
    <name evidence="3" type="ORF">V8J38_09080</name>
</gene>
<keyword evidence="2" id="KW-0449">Lipoprotein</keyword>
<comment type="similarity">
    <text evidence="1 2">Belongs to the outer membrane factor (OMF) (TC 1.B.17) family.</text>
</comment>
<dbReference type="NCBIfam" id="TIGR01845">
    <property type="entry name" value="outer_NodT"/>
    <property type="match status" value="1"/>
</dbReference>
<keyword evidence="2" id="KW-0812">Transmembrane</keyword>
<feature type="chain" id="PRO_5045014469" evidence="2">
    <location>
        <begin position="33"/>
        <end position="497"/>
    </location>
</feature>
<evidence type="ECO:0000256" key="1">
    <source>
        <dbReference type="ARBA" id="ARBA00007613"/>
    </source>
</evidence>
<keyword evidence="2" id="KW-0564">Palmitate</keyword>
<dbReference type="PANTHER" id="PTHR30203">
    <property type="entry name" value="OUTER MEMBRANE CATION EFFLUX PROTEIN"/>
    <property type="match status" value="1"/>
</dbReference>
<proteinExistence type="inferred from homology"/>
<dbReference type="PANTHER" id="PTHR30203:SF25">
    <property type="entry name" value="OUTER MEMBRANE PROTEIN-RELATED"/>
    <property type="match status" value="1"/>
</dbReference>
<evidence type="ECO:0000256" key="2">
    <source>
        <dbReference type="RuleBase" id="RU362097"/>
    </source>
</evidence>
<keyword evidence="2" id="KW-0732">Signal</keyword>
<evidence type="ECO:0000313" key="4">
    <source>
        <dbReference type="Proteomes" id="UP001363460"/>
    </source>
</evidence>
<dbReference type="Gene3D" id="1.20.1600.10">
    <property type="entry name" value="Outer membrane efflux proteins (OEP)"/>
    <property type="match status" value="1"/>
</dbReference>
<dbReference type="EMBL" id="CP146369">
    <property type="protein sequence ID" value="WWT53423.1"/>
    <property type="molecule type" value="Genomic_DNA"/>
</dbReference>
<reference evidence="3 4" key="1">
    <citation type="submission" date="2024-02" db="EMBL/GenBank/DDBJ databases">
        <title>Distribution and functional of Brevundimonas-related endobacteria within Verticillium dahliae.</title>
        <authorList>
            <person name="Zeng H."/>
        </authorList>
    </citation>
    <scope>NUCLEOTIDE SEQUENCE [LARGE SCALE GENOMIC DNA]</scope>
    <source>
        <strain evidence="3 4">TRM 44200</strain>
    </source>
</reference>
<feature type="signal peptide" evidence="2">
    <location>
        <begin position="1"/>
        <end position="32"/>
    </location>
</feature>
<evidence type="ECO:0000313" key="3">
    <source>
        <dbReference type="EMBL" id="WWT53423.1"/>
    </source>
</evidence>
<dbReference type="PROSITE" id="PS51257">
    <property type="entry name" value="PROKAR_LIPOPROTEIN"/>
    <property type="match status" value="1"/>
</dbReference>
<sequence>MTKTAPRMGSETLAARLAAPAMLSVLLAACMAGPNYSEPTLATPAAFSHGEPTGQPAPAWWRTFHDPMLDRLVDEARASNLDLHQAALRVEEARHQARIVGAATAPTISADAQGGYTRLSKTTSIAALLGESGTPGSEPIGAPGTAFETYQTGFDASWELDLFGAGRRALETADARTASAVWSRRDAEIILTAEVARAYLDYRALDQRIAVADALQEVRDDALLFHQIRRRHGLTSTLDERTAERDRASITAAREDLVAQRTAQAHALAVLLARPPRALINDLAETQAAPTAPAVIPVGLPSDLLRRRPDVRAAERNLAAATAEIGVAVADLYPSISLTGAIHLVSSSLSTLISSDSLQPTAGAALMLPLFDGGRRRATVDLRQTQAQEALLSYQGAVLIALKDVEDALSRLEADRVREEQIRAAESAARDQWTTLQAQQNAGLATALDLLAARASFLDASDARIQAQGAVDLDVVALFKALGGGWDDRRIADAGGL</sequence>